<evidence type="ECO:0000313" key="2">
    <source>
        <dbReference type="EMBL" id="KGX84629.1"/>
    </source>
</evidence>
<dbReference type="STRING" id="1385512.N784_12295"/>
<comment type="similarity">
    <text evidence="1">Belongs to the anhydro-N-acetylmuramic acid kinase family.</text>
</comment>
<feature type="binding site" evidence="1">
    <location>
        <begin position="9"/>
        <end position="16"/>
    </location>
    <ligand>
        <name>ATP</name>
        <dbReference type="ChEBI" id="CHEBI:30616"/>
    </ligand>
</feature>
<keyword evidence="1" id="KW-0547">Nucleotide-binding</keyword>
<comment type="caution">
    <text evidence="2">The sequence shown here is derived from an EMBL/GenBank/DDBJ whole genome shotgun (WGS) entry which is preliminary data.</text>
</comment>
<evidence type="ECO:0000313" key="3">
    <source>
        <dbReference type="Proteomes" id="UP000030401"/>
    </source>
</evidence>
<dbReference type="GO" id="GO:0097175">
    <property type="term" value="P:1,6-anhydro-N-acetyl-beta-muramic acid catabolic process"/>
    <property type="evidence" value="ECO:0007669"/>
    <property type="project" value="UniProtKB-UniRule"/>
</dbReference>
<name>A0A0A5FXW2_9BACI</name>
<dbReference type="NCBIfam" id="NF007142">
    <property type="entry name" value="PRK09585.2-1"/>
    <property type="match status" value="1"/>
</dbReference>
<accession>A0A0A5FXW2</accession>
<dbReference type="Gene3D" id="3.30.420.40">
    <property type="match status" value="2"/>
</dbReference>
<comment type="pathway">
    <text evidence="1">Cell wall biogenesis; peptidoglycan recycling.</text>
</comment>
<sequence>MKVAGIMSGTSLDGIDVAIIEINESNLTSPNCLYFATYPFEEEVKQRIHDAMSDTSTTPALYSSLHMELGFIFGRCVVKACKEANIPLDELELVGSHGQTVYHLPNPTPSQYLSTLQLGSPAPIAHLTRVPVISDFRSMDMVVGGEGAPLVPYVDHLLYKHEQLNRALQNIGGIGNVTIVSSDNDSEIIAFDTGPGNMIIDRVCERLLAQSYDKNGEWAAKGKVDYQQVNEWLSDDYFLKNPPKSTGREKYGISFTDQWLSERRNSNPEDLIATATYFTAKSIEQSLRMHVLPKAKVDELIISGGGSYNHTLIKMIQQLLPEINVITQEDIGYSSEAKEAIAFAILAYQTFHKRPSNVPSVTRAEKAVILGSVTYPTP</sequence>
<gene>
    <name evidence="1" type="primary">anmK</name>
    <name evidence="2" type="ORF">N784_12295</name>
</gene>
<dbReference type="eggNOG" id="COG2377">
    <property type="taxonomic scope" value="Bacteria"/>
</dbReference>
<dbReference type="GO" id="GO:0016773">
    <property type="term" value="F:phosphotransferase activity, alcohol group as acceptor"/>
    <property type="evidence" value="ECO:0007669"/>
    <property type="project" value="UniProtKB-UniRule"/>
</dbReference>
<dbReference type="SUPFAM" id="SSF53067">
    <property type="entry name" value="Actin-like ATPase domain"/>
    <property type="match status" value="1"/>
</dbReference>
<dbReference type="AlphaFoldDB" id="A0A0A5FXW2"/>
<proteinExistence type="inferred from homology"/>
<dbReference type="InterPro" id="IPR043129">
    <property type="entry name" value="ATPase_NBD"/>
</dbReference>
<protein>
    <recommendedName>
        <fullName evidence="1">Anhydro-N-acetylmuramic acid kinase</fullName>
        <ecNumber evidence="1">2.7.1.170</ecNumber>
    </recommendedName>
    <alternativeName>
        <fullName evidence="1">AnhMurNAc kinase</fullName>
    </alternativeName>
</protein>
<comment type="catalytic activity">
    <reaction evidence="1">
        <text>1,6-anhydro-N-acetyl-beta-muramate + ATP + H2O = N-acetyl-D-muramate 6-phosphate + ADP + H(+)</text>
        <dbReference type="Rhea" id="RHEA:24952"/>
        <dbReference type="ChEBI" id="CHEBI:15377"/>
        <dbReference type="ChEBI" id="CHEBI:15378"/>
        <dbReference type="ChEBI" id="CHEBI:30616"/>
        <dbReference type="ChEBI" id="CHEBI:58690"/>
        <dbReference type="ChEBI" id="CHEBI:58722"/>
        <dbReference type="ChEBI" id="CHEBI:456216"/>
        <dbReference type="EC" id="2.7.1.170"/>
    </reaction>
</comment>
<reference evidence="2 3" key="1">
    <citation type="submission" date="2013-08" db="EMBL/GenBank/DDBJ databases">
        <authorList>
            <person name="Huang J."/>
            <person name="Wang G."/>
        </authorList>
    </citation>
    <scope>NUCLEOTIDE SEQUENCE [LARGE SCALE GENOMIC DNA]</scope>
    <source>
        <strain evidence="2 3">JSM 072002</strain>
    </source>
</reference>
<dbReference type="CDD" id="cd24050">
    <property type="entry name" value="ASKHA_NBD_ANMK"/>
    <property type="match status" value="1"/>
</dbReference>
<dbReference type="GO" id="GO:0005524">
    <property type="term" value="F:ATP binding"/>
    <property type="evidence" value="ECO:0007669"/>
    <property type="project" value="UniProtKB-UniRule"/>
</dbReference>
<dbReference type="HAMAP" id="MF_01270">
    <property type="entry name" value="AnhMurNAc_kinase"/>
    <property type="match status" value="1"/>
</dbReference>
<keyword evidence="3" id="KW-1185">Reference proteome</keyword>
<dbReference type="NCBIfam" id="NF007148">
    <property type="entry name" value="PRK09585.3-2"/>
    <property type="match status" value="1"/>
</dbReference>
<comment type="pathway">
    <text evidence="1">Amino-sugar metabolism; 1,6-anhydro-N-acetylmuramate degradation.</text>
</comment>
<dbReference type="Pfam" id="PF03702">
    <property type="entry name" value="AnmK"/>
    <property type="match status" value="1"/>
</dbReference>
<dbReference type="GO" id="GO:0006040">
    <property type="term" value="P:amino sugar metabolic process"/>
    <property type="evidence" value="ECO:0007669"/>
    <property type="project" value="InterPro"/>
</dbReference>
<dbReference type="RefSeq" id="WP_036836135.1">
    <property type="nucleotide sequence ID" value="NZ_AVPG01000034.1"/>
</dbReference>
<dbReference type="PANTHER" id="PTHR30605">
    <property type="entry name" value="ANHYDRO-N-ACETYLMURAMIC ACID KINASE"/>
    <property type="match status" value="1"/>
</dbReference>
<dbReference type="InterPro" id="IPR005338">
    <property type="entry name" value="Anhydro_N_Ac-Mur_kinase"/>
</dbReference>
<organism evidence="2 3">
    <name type="scientific">Pontibacillus litoralis JSM 072002</name>
    <dbReference type="NCBI Taxonomy" id="1385512"/>
    <lineage>
        <taxon>Bacteria</taxon>
        <taxon>Bacillati</taxon>
        <taxon>Bacillota</taxon>
        <taxon>Bacilli</taxon>
        <taxon>Bacillales</taxon>
        <taxon>Bacillaceae</taxon>
        <taxon>Pontibacillus</taxon>
    </lineage>
</organism>
<dbReference type="GO" id="GO:0016301">
    <property type="term" value="F:kinase activity"/>
    <property type="evidence" value="ECO:0007669"/>
    <property type="project" value="UniProtKB-KW"/>
</dbReference>
<dbReference type="GO" id="GO:0009254">
    <property type="term" value="P:peptidoglycan turnover"/>
    <property type="evidence" value="ECO:0007669"/>
    <property type="project" value="UniProtKB-UniRule"/>
</dbReference>
<dbReference type="EMBL" id="AVPG01000034">
    <property type="protein sequence ID" value="KGX84629.1"/>
    <property type="molecule type" value="Genomic_DNA"/>
</dbReference>
<keyword evidence="1" id="KW-0067">ATP-binding</keyword>
<dbReference type="UniPathway" id="UPA00544"/>
<dbReference type="OrthoDB" id="9763949at2"/>
<keyword evidence="1 2" id="KW-0418">Kinase</keyword>
<dbReference type="PANTHER" id="PTHR30605:SF0">
    <property type="entry name" value="ANHYDRO-N-ACETYLMURAMIC ACID KINASE"/>
    <property type="match status" value="1"/>
</dbReference>
<comment type="function">
    <text evidence="1">Catalyzes the specific phosphorylation of 1,6-anhydro-N-acetylmuramic acid (anhMurNAc) with the simultaneous cleavage of the 1,6-anhydro ring, generating MurNAc-6-P. Is required for the utilization of anhMurNAc either imported from the medium or derived from its own cell wall murein, and thus plays a role in cell wall recycling.</text>
</comment>
<evidence type="ECO:0000256" key="1">
    <source>
        <dbReference type="HAMAP-Rule" id="MF_01270"/>
    </source>
</evidence>
<keyword evidence="1" id="KW-0808">Transferase</keyword>
<keyword evidence="1" id="KW-0119">Carbohydrate metabolism</keyword>
<dbReference type="Proteomes" id="UP000030401">
    <property type="component" value="Unassembled WGS sequence"/>
</dbReference>
<dbReference type="EC" id="2.7.1.170" evidence="1"/>
<dbReference type="UniPathway" id="UPA00343"/>